<dbReference type="PANTHER" id="PTHR43756">
    <property type="entry name" value="CHOLINE MONOOXYGENASE, CHLOROPLASTIC"/>
    <property type="match status" value="1"/>
</dbReference>
<comment type="caution">
    <text evidence="17">The sequence shown here is derived from an EMBL/GenBank/DDBJ whole genome shotgun (WGS) entry which is preliminary data.</text>
</comment>
<keyword evidence="12" id="KW-0408">Iron</keyword>
<keyword evidence="10" id="KW-0809">Transit peptide</keyword>
<evidence type="ECO:0000256" key="1">
    <source>
        <dbReference type="ARBA" id="ARBA00001962"/>
    </source>
</evidence>
<sequence length="411" mass="46582">METTMTITMTMSMASLKPKHMPPKIPHLPYSLNSTRVFKSLCLPVGAPTLVDQFDPTIPIERAVTPPSSWYTDPSFYALELDSVFYRGWQAVGYTEQIKNPGDFFTGRLGNVEFVVCRDDNGKLQAFHNVCRHHASLLAYGSGRKTCFVCPYHGWTYGLDGALLKATRITGIQNFNKHEFGLIPVKVAIWGPFVLANMDQEVGSDVEIVESKWLGSSSDVLKNNGVDSSLSYVCRREYTIECNWKVFCDNYLDGGYHVPYAHKDLASGLKLDGYSTTVYEKVSIQKCEGGSTERKNDYDRLGSKALYAFVYPNFMINRYGPWMDTNLVIPLGPRKCQVIFDYFLEASVKDDTDYIERSLKESEKVQMEDVILCEGVQRGLESPAYNIGRYAPTVENAMHHFHRLLHESIRK</sequence>
<comment type="function">
    <text evidence="2">Catalyzes the first step of the osmoprotectant glycine betaine synthesis.</text>
</comment>
<dbReference type="Gene3D" id="3.90.380.10">
    <property type="entry name" value="Naphthalene 1,2-dioxygenase Alpha Subunit, Chain A, domain 1"/>
    <property type="match status" value="2"/>
</dbReference>
<dbReference type="GO" id="GO:0019133">
    <property type="term" value="F:choline monooxygenase activity"/>
    <property type="evidence" value="ECO:0007669"/>
    <property type="project" value="UniProtKB-EC"/>
</dbReference>
<name>A0AAW1X6W1_RUBAR</name>
<feature type="domain" description="Rieske" evidence="16">
    <location>
        <begin position="89"/>
        <end position="196"/>
    </location>
</feature>
<dbReference type="PANTHER" id="PTHR43756:SF5">
    <property type="entry name" value="CHOLINE MONOOXYGENASE, CHLOROPLASTIC"/>
    <property type="match status" value="1"/>
</dbReference>
<comment type="catalytic activity">
    <reaction evidence="15">
        <text>choline + 2 reduced [2Fe-2S]-[ferredoxin] + O2 + 2 H(+) = betaine aldehyde hydrate + 2 oxidized [2Fe-2S]-[ferredoxin] + H2O</text>
        <dbReference type="Rhea" id="RHEA:17769"/>
        <dbReference type="Rhea" id="RHEA-COMP:10000"/>
        <dbReference type="Rhea" id="RHEA-COMP:10001"/>
        <dbReference type="ChEBI" id="CHEBI:15354"/>
        <dbReference type="ChEBI" id="CHEBI:15377"/>
        <dbReference type="ChEBI" id="CHEBI:15378"/>
        <dbReference type="ChEBI" id="CHEBI:15379"/>
        <dbReference type="ChEBI" id="CHEBI:15870"/>
        <dbReference type="ChEBI" id="CHEBI:33737"/>
        <dbReference type="ChEBI" id="CHEBI:33738"/>
        <dbReference type="EC" id="1.14.15.7"/>
    </reaction>
</comment>
<evidence type="ECO:0000256" key="14">
    <source>
        <dbReference type="ARBA" id="ARBA00034078"/>
    </source>
</evidence>
<dbReference type="Gene3D" id="2.102.10.10">
    <property type="entry name" value="Rieske [2Fe-2S] iron-sulphur domain"/>
    <property type="match status" value="1"/>
</dbReference>
<dbReference type="InterPro" id="IPR017941">
    <property type="entry name" value="Rieske_2Fe-2S"/>
</dbReference>
<dbReference type="GO" id="GO:0005506">
    <property type="term" value="F:iron ion binding"/>
    <property type="evidence" value="ECO:0007669"/>
    <property type="project" value="InterPro"/>
</dbReference>
<dbReference type="PRINTS" id="PR00090">
    <property type="entry name" value="RNGDIOXGNASE"/>
</dbReference>
<evidence type="ECO:0000259" key="16">
    <source>
        <dbReference type="PROSITE" id="PS51296"/>
    </source>
</evidence>
<dbReference type="SUPFAM" id="SSF50022">
    <property type="entry name" value="ISP domain"/>
    <property type="match status" value="1"/>
</dbReference>
<evidence type="ECO:0000256" key="3">
    <source>
        <dbReference type="ARBA" id="ARBA00004470"/>
    </source>
</evidence>
<dbReference type="InterPro" id="IPR036922">
    <property type="entry name" value="Rieske_2Fe-2S_sf"/>
</dbReference>
<keyword evidence="13" id="KW-0411">Iron-sulfur</keyword>
<dbReference type="CDD" id="cd08883">
    <property type="entry name" value="RHO_alpha_C_CMO-like"/>
    <property type="match status" value="1"/>
</dbReference>
<evidence type="ECO:0000256" key="13">
    <source>
        <dbReference type="ARBA" id="ARBA00023014"/>
    </source>
</evidence>
<dbReference type="InterPro" id="IPR015879">
    <property type="entry name" value="Ring_hydroxy_dOase_asu_C_dom"/>
</dbReference>
<protein>
    <recommendedName>
        <fullName evidence="7">Choline monooxygenase, chloroplastic</fullName>
        <ecNumber evidence="6">1.14.15.7</ecNumber>
    </recommendedName>
</protein>
<evidence type="ECO:0000256" key="4">
    <source>
        <dbReference type="ARBA" id="ARBA00004866"/>
    </source>
</evidence>
<dbReference type="AlphaFoldDB" id="A0AAW1X6W1"/>
<dbReference type="PROSITE" id="PS51296">
    <property type="entry name" value="RIESKE"/>
    <property type="match status" value="1"/>
</dbReference>
<comment type="cofactor">
    <cofactor evidence="14">
        <name>[2Fe-2S] cluster</name>
        <dbReference type="ChEBI" id="CHEBI:190135"/>
    </cofactor>
</comment>
<dbReference type="EC" id="1.14.15.7" evidence="6"/>
<evidence type="ECO:0000256" key="11">
    <source>
        <dbReference type="ARBA" id="ARBA00023002"/>
    </source>
</evidence>
<dbReference type="InterPro" id="IPR001663">
    <property type="entry name" value="Rng_hydr_dOase-A"/>
</dbReference>
<comment type="similarity">
    <text evidence="5">Belongs to the choline monooxygenase family.</text>
</comment>
<evidence type="ECO:0000256" key="2">
    <source>
        <dbReference type="ARBA" id="ARBA00002149"/>
    </source>
</evidence>
<dbReference type="Proteomes" id="UP001457282">
    <property type="component" value="Unassembled WGS sequence"/>
</dbReference>
<dbReference type="GO" id="GO:0009570">
    <property type="term" value="C:chloroplast stroma"/>
    <property type="evidence" value="ECO:0007669"/>
    <property type="project" value="UniProtKB-SubCell"/>
</dbReference>
<evidence type="ECO:0000256" key="6">
    <source>
        <dbReference type="ARBA" id="ARBA00012763"/>
    </source>
</evidence>
<evidence type="ECO:0000313" key="17">
    <source>
        <dbReference type="EMBL" id="KAK9931472.1"/>
    </source>
</evidence>
<keyword evidence="18" id="KW-1185">Reference proteome</keyword>
<reference evidence="17 18" key="1">
    <citation type="journal article" date="2023" name="G3 (Bethesda)">
        <title>A chromosome-length genome assembly and annotation of blackberry (Rubus argutus, cv. 'Hillquist').</title>
        <authorList>
            <person name="Bruna T."/>
            <person name="Aryal R."/>
            <person name="Dudchenko O."/>
            <person name="Sargent D.J."/>
            <person name="Mead D."/>
            <person name="Buti M."/>
            <person name="Cavallini A."/>
            <person name="Hytonen T."/>
            <person name="Andres J."/>
            <person name="Pham M."/>
            <person name="Weisz D."/>
            <person name="Mascagni F."/>
            <person name="Usai G."/>
            <person name="Natali L."/>
            <person name="Bassil N."/>
            <person name="Fernandez G.E."/>
            <person name="Lomsadze A."/>
            <person name="Armour M."/>
            <person name="Olukolu B."/>
            <person name="Poorten T."/>
            <person name="Britton C."/>
            <person name="Davik J."/>
            <person name="Ashrafi H."/>
            <person name="Aiden E.L."/>
            <person name="Borodovsky M."/>
            <person name="Worthington M."/>
        </authorList>
    </citation>
    <scope>NUCLEOTIDE SEQUENCE [LARGE SCALE GENOMIC DNA]</scope>
    <source>
        <strain evidence="17">PI 553951</strain>
    </source>
</reference>
<keyword evidence="8" id="KW-0001">2Fe-2S</keyword>
<evidence type="ECO:0000256" key="9">
    <source>
        <dbReference type="ARBA" id="ARBA00022723"/>
    </source>
</evidence>
<comment type="cofactor">
    <cofactor evidence="1">
        <name>Fe cation</name>
        <dbReference type="ChEBI" id="CHEBI:24875"/>
    </cofactor>
</comment>
<keyword evidence="9" id="KW-0479">Metal-binding</keyword>
<dbReference type="Pfam" id="PF00848">
    <property type="entry name" value="Ring_hydroxyl_A"/>
    <property type="match status" value="1"/>
</dbReference>
<gene>
    <name evidence="17" type="ORF">M0R45_018746</name>
</gene>
<evidence type="ECO:0000256" key="10">
    <source>
        <dbReference type="ARBA" id="ARBA00022946"/>
    </source>
</evidence>
<evidence type="ECO:0000256" key="5">
    <source>
        <dbReference type="ARBA" id="ARBA00010848"/>
    </source>
</evidence>
<evidence type="ECO:0000256" key="12">
    <source>
        <dbReference type="ARBA" id="ARBA00023004"/>
    </source>
</evidence>
<accession>A0AAW1X6W1</accession>
<comment type="subcellular location">
    <subcellularLocation>
        <location evidence="3">Plastid</location>
        <location evidence="3">Chloroplast stroma</location>
    </subcellularLocation>
</comment>
<evidence type="ECO:0000256" key="15">
    <source>
        <dbReference type="ARBA" id="ARBA00049097"/>
    </source>
</evidence>
<evidence type="ECO:0000313" key="18">
    <source>
        <dbReference type="Proteomes" id="UP001457282"/>
    </source>
</evidence>
<dbReference type="GO" id="GO:0051537">
    <property type="term" value="F:2 iron, 2 sulfur cluster binding"/>
    <property type="evidence" value="ECO:0007669"/>
    <property type="project" value="UniProtKB-KW"/>
</dbReference>
<evidence type="ECO:0000256" key="8">
    <source>
        <dbReference type="ARBA" id="ARBA00022714"/>
    </source>
</evidence>
<organism evidence="17 18">
    <name type="scientific">Rubus argutus</name>
    <name type="common">Southern blackberry</name>
    <dbReference type="NCBI Taxonomy" id="59490"/>
    <lineage>
        <taxon>Eukaryota</taxon>
        <taxon>Viridiplantae</taxon>
        <taxon>Streptophyta</taxon>
        <taxon>Embryophyta</taxon>
        <taxon>Tracheophyta</taxon>
        <taxon>Spermatophyta</taxon>
        <taxon>Magnoliopsida</taxon>
        <taxon>eudicotyledons</taxon>
        <taxon>Gunneridae</taxon>
        <taxon>Pentapetalae</taxon>
        <taxon>rosids</taxon>
        <taxon>fabids</taxon>
        <taxon>Rosales</taxon>
        <taxon>Rosaceae</taxon>
        <taxon>Rosoideae</taxon>
        <taxon>Rosoideae incertae sedis</taxon>
        <taxon>Rubus</taxon>
    </lineage>
</organism>
<evidence type="ECO:0000256" key="7">
    <source>
        <dbReference type="ARBA" id="ARBA00014931"/>
    </source>
</evidence>
<dbReference type="EMBL" id="JBEDUW010000004">
    <property type="protein sequence ID" value="KAK9931472.1"/>
    <property type="molecule type" value="Genomic_DNA"/>
</dbReference>
<dbReference type="SUPFAM" id="SSF55961">
    <property type="entry name" value="Bet v1-like"/>
    <property type="match status" value="1"/>
</dbReference>
<proteinExistence type="inferred from homology"/>
<dbReference type="Pfam" id="PF00355">
    <property type="entry name" value="Rieske"/>
    <property type="match status" value="1"/>
</dbReference>
<keyword evidence="11" id="KW-0560">Oxidoreductase</keyword>
<comment type="pathway">
    <text evidence="4">Amine and polyamine biosynthesis; betaine biosynthesis via choline pathway; betaine aldehyde from choline (monooxygenase route): step 1/1.</text>
</comment>